<dbReference type="Gramene" id="ERN02078">
    <property type="protein sequence ID" value="ERN02078"/>
    <property type="gene ID" value="AMTR_s00045p00146910"/>
</dbReference>
<dbReference type="EMBL" id="KI394661">
    <property type="protein sequence ID" value="ERN02078.1"/>
    <property type="molecule type" value="Genomic_DNA"/>
</dbReference>
<feature type="region of interest" description="Disordered" evidence="1">
    <location>
        <begin position="1"/>
        <end position="45"/>
    </location>
</feature>
<name>W1P2D4_AMBTC</name>
<accession>W1P2D4</accession>
<sequence length="98" mass="11005">MAEIPAPSSSSSYHTQACPQRAPLAPQNPKTQHEKNPKTRPSLLHSTCSWSHRQDLQTRPTVKFAEYVRVLWGIRKMGVPLWLAIAVNSPFVECALNL</sequence>
<dbReference type="HOGENOM" id="CLU_2336426_0_0_1"/>
<evidence type="ECO:0000313" key="3">
    <source>
        <dbReference type="Proteomes" id="UP000017836"/>
    </source>
</evidence>
<dbReference type="AlphaFoldDB" id="W1P2D4"/>
<feature type="compositionally biased region" description="Polar residues" evidence="1">
    <location>
        <begin position="7"/>
        <end position="18"/>
    </location>
</feature>
<proteinExistence type="predicted"/>
<gene>
    <name evidence="2" type="ORF">AMTR_s00045p00146910</name>
</gene>
<reference evidence="3" key="1">
    <citation type="journal article" date="2013" name="Science">
        <title>The Amborella genome and the evolution of flowering plants.</title>
        <authorList>
            <consortium name="Amborella Genome Project"/>
        </authorList>
    </citation>
    <scope>NUCLEOTIDE SEQUENCE [LARGE SCALE GENOMIC DNA]</scope>
</reference>
<protein>
    <submittedName>
        <fullName evidence="2">Uncharacterized protein</fullName>
    </submittedName>
</protein>
<keyword evidence="3" id="KW-1185">Reference proteome</keyword>
<evidence type="ECO:0000256" key="1">
    <source>
        <dbReference type="SAM" id="MobiDB-lite"/>
    </source>
</evidence>
<evidence type="ECO:0000313" key="2">
    <source>
        <dbReference type="EMBL" id="ERN02078.1"/>
    </source>
</evidence>
<dbReference type="Proteomes" id="UP000017836">
    <property type="component" value="Unassembled WGS sequence"/>
</dbReference>
<organism evidence="2 3">
    <name type="scientific">Amborella trichopoda</name>
    <dbReference type="NCBI Taxonomy" id="13333"/>
    <lineage>
        <taxon>Eukaryota</taxon>
        <taxon>Viridiplantae</taxon>
        <taxon>Streptophyta</taxon>
        <taxon>Embryophyta</taxon>
        <taxon>Tracheophyta</taxon>
        <taxon>Spermatophyta</taxon>
        <taxon>Magnoliopsida</taxon>
        <taxon>Amborellales</taxon>
        <taxon>Amborellaceae</taxon>
        <taxon>Amborella</taxon>
    </lineage>
</organism>